<evidence type="ECO:0000313" key="5">
    <source>
        <dbReference type="EMBL" id="AAZ94902.1"/>
    </source>
</evidence>
<feature type="compositionally biased region" description="Basic and acidic residues" evidence="3">
    <location>
        <begin position="274"/>
        <end position="284"/>
    </location>
</feature>
<sequence length="304" mass="34786">MESLNHPIPVRVYHQALGGSLVQPPVNPVMVPHPQFNFLKDNESKEIYTSEVERRHSHFCQVFGVPFNKELTRASIKAIEKQIESLVDSNDKDLLAKIEQNYNQDQENKGKYKEFFENLSISNMVLEKQLRKIEERNVTLLHRWHRHNSLKNGLAIDENKYRNDSVKSSDGGIEERSVPGDIPQNKTMKASKNEGKILAPLIPDNRKKRHRRPASEIQRHYVCPIISCTKRYGSEGSLNQHAKLKHPNLIRSNDPEQKNLLAMAIARGAQMEQESLKKSSKHEEEQEPSFIPPLPPASASSQDP</sequence>
<evidence type="ECO:0000256" key="1">
    <source>
        <dbReference type="PROSITE-ProRule" id="PRU00042"/>
    </source>
</evidence>
<dbReference type="AlphaFoldDB" id="Q3I4X0"/>
<keyword evidence="1" id="KW-0479">Metal-binding</keyword>
<keyword evidence="1" id="KW-0863">Zinc-finger</keyword>
<evidence type="ECO:0000256" key="3">
    <source>
        <dbReference type="SAM" id="MobiDB-lite"/>
    </source>
</evidence>
<protein>
    <submittedName>
        <fullName evidence="5">Putative zinc finger motif protein</fullName>
    </submittedName>
</protein>
<keyword evidence="1" id="KW-0862">Zinc</keyword>
<dbReference type="PROSITE" id="PS00028">
    <property type="entry name" value="ZINC_FINGER_C2H2_1"/>
    <property type="match status" value="1"/>
</dbReference>
<evidence type="ECO:0000259" key="4">
    <source>
        <dbReference type="PROSITE" id="PS50157"/>
    </source>
</evidence>
<feature type="region of interest" description="Disordered" evidence="3">
    <location>
        <begin position="267"/>
        <end position="304"/>
    </location>
</feature>
<dbReference type="GO" id="GO:0008270">
    <property type="term" value="F:zinc ion binding"/>
    <property type="evidence" value="ECO:0007669"/>
    <property type="project" value="UniProtKB-KW"/>
</dbReference>
<keyword evidence="2" id="KW-0175">Coiled coil</keyword>
<proteinExistence type="predicted"/>
<feature type="compositionally biased region" description="Basic and acidic residues" evidence="3">
    <location>
        <begin position="163"/>
        <end position="178"/>
    </location>
</feature>
<reference evidence="5" key="1">
    <citation type="journal article" date="2005" name="Eukaryot. Cell">
        <title>Sequencing of random Euplotes crassus macronuclear genes supports a high frequency of +1 translational frameshifting.</title>
        <authorList>
            <person name="Klobutcher L.A."/>
        </authorList>
    </citation>
    <scope>NUCLEOTIDE SEQUENCE</scope>
    <source>
        <strain evidence="5">X1</strain>
    </source>
</reference>
<feature type="domain" description="C2H2-type" evidence="4">
    <location>
        <begin position="221"/>
        <end position="246"/>
    </location>
</feature>
<name>Q3I4X0_EUPCR</name>
<organism evidence="5">
    <name type="scientific">Euplotes crassus</name>
    <dbReference type="NCBI Taxonomy" id="5936"/>
    <lineage>
        <taxon>Eukaryota</taxon>
        <taxon>Sar</taxon>
        <taxon>Alveolata</taxon>
        <taxon>Ciliophora</taxon>
        <taxon>Intramacronucleata</taxon>
        <taxon>Spirotrichea</taxon>
        <taxon>Hypotrichia</taxon>
        <taxon>Euplotida</taxon>
        <taxon>Euplotidae</taxon>
        <taxon>Moneuplotes</taxon>
    </lineage>
</organism>
<dbReference type="InterPro" id="IPR013087">
    <property type="entry name" value="Znf_C2H2_type"/>
</dbReference>
<accession>Q3I4X0</accession>
<feature type="coiled-coil region" evidence="2">
    <location>
        <begin position="116"/>
        <end position="143"/>
    </location>
</feature>
<feature type="region of interest" description="Disordered" evidence="3">
    <location>
        <begin position="163"/>
        <end position="214"/>
    </location>
</feature>
<evidence type="ECO:0000256" key="2">
    <source>
        <dbReference type="SAM" id="Coils"/>
    </source>
</evidence>
<dbReference type="PROSITE" id="PS50157">
    <property type="entry name" value="ZINC_FINGER_C2H2_2"/>
    <property type="match status" value="1"/>
</dbReference>
<dbReference type="EMBL" id="DQ114952">
    <property type="protein sequence ID" value="AAZ94902.1"/>
    <property type="molecule type" value="Genomic_DNA"/>
</dbReference>